<keyword evidence="1" id="KW-0560">Oxidoreductase</keyword>
<dbReference type="Pfam" id="PF00248">
    <property type="entry name" value="Aldo_ket_red"/>
    <property type="match status" value="1"/>
</dbReference>
<protein>
    <submittedName>
        <fullName evidence="3">Aldo/keto reductase family oxidoreductase</fullName>
    </submittedName>
</protein>
<dbReference type="InterPro" id="IPR050791">
    <property type="entry name" value="Aldo-Keto_reductase"/>
</dbReference>
<dbReference type="SUPFAM" id="SSF51430">
    <property type="entry name" value="NAD(P)-linked oxidoreductase"/>
    <property type="match status" value="1"/>
</dbReference>
<dbReference type="NCBIfam" id="NF007695">
    <property type="entry name" value="PRK10376.1"/>
    <property type="match status" value="1"/>
</dbReference>
<organism evidence="3 4">
    <name type="scientific">Nocardioides marinquilinus</name>
    <dbReference type="NCBI Taxonomy" id="1210400"/>
    <lineage>
        <taxon>Bacteria</taxon>
        <taxon>Bacillati</taxon>
        <taxon>Actinomycetota</taxon>
        <taxon>Actinomycetes</taxon>
        <taxon>Propionibacteriales</taxon>
        <taxon>Nocardioidaceae</taxon>
        <taxon>Nocardioides</taxon>
    </lineage>
</organism>
<evidence type="ECO:0000256" key="1">
    <source>
        <dbReference type="ARBA" id="ARBA00023002"/>
    </source>
</evidence>
<feature type="domain" description="NADP-dependent oxidoreductase" evidence="2">
    <location>
        <begin position="9"/>
        <end position="271"/>
    </location>
</feature>
<dbReference type="PANTHER" id="PTHR43625:SF40">
    <property type="entry name" value="ALDO-KETO REDUCTASE YAKC [NADP(+)]"/>
    <property type="match status" value="1"/>
</dbReference>
<evidence type="ECO:0000313" key="4">
    <source>
        <dbReference type="Proteomes" id="UP001500221"/>
    </source>
</evidence>
<dbReference type="CDD" id="cd19088">
    <property type="entry name" value="AKR_AKR13B1"/>
    <property type="match status" value="1"/>
</dbReference>
<reference evidence="4" key="1">
    <citation type="journal article" date="2019" name="Int. J. Syst. Evol. Microbiol.">
        <title>The Global Catalogue of Microorganisms (GCM) 10K type strain sequencing project: providing services to taxonomists for standard genome sequencing and annotation.</title>
        <authorList>
            <consortium name="The Broad Institute Genomics Platform"/>
            <consortium name="The Broad Institute Genome Sequencing Center for Infectious Disease"/>
            <person name="Wu L."/>
            <person name="Ma J."/>
        </authorList>
    </citation>
    <scope>NUCLEOTIDE SEQUENCE [LARGE SCALE GENOMIC DNA]</scope>
    <source>
        <strain evidence="4">JCM 18459</strain>
    </source>
</reference>
<proteinExistence type="predicted"/>
<dbReference type="Proteomes" id="UP001500221">
    <property type="component" value="Unassembled WGS sequence"/>
</dbReference>
<dbReference type="PANTHER" id="PTHR43625">
    <property type="entry name" value="AFLATOXIN B1 ALDEHYDE REDUCTASE"/>
    <property type="match status" value="1"/>
</dbReference>
<evidence type="ECO:0000313" key="3">
    <source>
        <dbReference type="EMBL" id="GAA5149633.1"/>
    </source>
</evidence>
<evidence type="ECO:0000259" key="2">
    <source>
        <dbReference type="Pfam" id="PF00248"/>
    </source>
</evidence>
<gene>
    <name evidence="3" type="ORF">GCM10023340_25280</name>
</gene>
<comment type="caution">
    <text evidence="3">The sequence shown here is derived from an EMBL/GenBank/DDBJ whole genome shotgun (WGS) entry which is preliminary data.</text>
</comment>
<sequence length="277" mass="30302">MKTLSDVNRMGYGAMQLSGPHIFGPPADRDEAVRVLRRAVEWGVDHIDTSDYYGPYVTNEIVREALAPYDDLVLVTKVGARRDEKGDWLPWFEPEAIRQAVHDNLERLGTDRLGAVNLRIMDGHEGPIAPQWEVLAELRSEGLIGELGLSTVTAEHLAEVRDIAPVACVQNLYNIAQRDDEALIAQLADEGIAYVPYFPLGGFTPFDLTELDAVAQKYDATGRQVALAWLLQHAPNILLIPGTSSVAHLEENLAAADLTLDADDVARLDALHPPAAG</sequence>
<name>A0ABP9PNX2_9ACTN</name>
<dbReference type="InterPro" id="IPR023210">
    <property type="entry name" value="NADP_OxRdtase_dom"/>
</dbReference>
<keyword evidence="4" id="KW-1185">Reference proteome</keyword>
<dbReference type="RefSeq" id="WP_345458859.1">
    <property type="nucleotide sequence ID" value="NZ_BAABKG010000003.1"/>
</dbReference>
<dbReference type="Gene3D" id="3.20.20.100">
    <property type="entry name" value="NADP-dependent oxidoreductase domain"/>
    <property type="match status" value="1"/>
</dbReference>
<dbReference type="InterPro" id="IPR036812">
    <property type="entry name" value="NAD(P)_OxRdtase_dom_sf"/>
</dbReference>
<dbReference type="EMBL" id="BAABKG010000003">
    <property type="protein sequence ID" value="GAA5149633.1"/>
    <property type="molecule type" value="Genomic_DNA"/>
</dbReference>
<accession>A0ABP9PNX2</accession>